<proteinExistence type="predicted"/>
<feature type="repeat" description="TPR" evidence="1">
    <location>
        <begin position="401"/>
        <end position="434"/>
    </location>
</feature>
<dbReference type="AlphaFoldDB" id="A0A239IIH1"/>
<keyword evidence="4" id="KW-1185">Reference proteome</keyword>
<name>A0A239IIH1_EKHLU</name>
<keyword evidence="2" id="KW-0732">Signal</keyword>
<sequence>MRKILLLSLLCTYLFAASQSMEARKVQVTLNPFKDISGNIGDKKLEALFTSSFEMAMTVYDDVELSPTQTYAKRATDAPQTVRVSGEFAFVENDIRLYIRVAGPENSVNLDVISYPSRNTLLAIHEAAQKTIKEVRKLTTTVGSRAKRLALLPLSGDDEGFVNDYLRELAISTNELIIPCENLGVARWDEAESFYFSEEALPRVLSQSGFDALITLRVLEQSDDLTLQVGFISSEKRRTIPMVEYDLFGDEVDLLHHDINGFLKILVDDEGNWSTKVFEENLESADAYMEKGDEYYYDGDLFLSNFMYSKAIKLNPKDAQLHLLKGVNYHHLVVQAQDRGDYTLGDSYLILAKGLYRKSLLLDSGLVQPKVELGKILLYEGYYKEGLNFFEKAYKEDPDYAELKTELGVAYYWNYMYKEAIEVLEDALEVGTNDRAKYFLALSYQSDQKVEQSINLMTELYNNNPDNATYQFGLGSAYAELGIEKYNGEQYSDAIGLFDKARSYYDIDYLSNYYRESYLNQGEYAKADEVVERGIAEGTLNENYIYYDHASDIVGVWLRSGVANDELYNQAVRYTEKHIDIAPEDPAGYSLLGMVHYNQGNNEAGLENMEKGWMLDSTDTWAGVNLLECYLVGKEYNKAVKLYEYLESIEGEYIFYGDQKTMLKFLGFLTKVVVGESHRPERKFLDDFINDDGEIESWYYNLIDDWIEEVSLSSSKMELIKDYLAKVKEITTVY</sequence>
<dbReference type="InterPro" id="IPR011990">
    <property type="entry name" value="TPR-like_helical_dom_sf"/>
</dbReference>
<evidence type="ECO:0000256" key="2">
    <source>
        <dbReference type="SAM" id="SignalP"/>
    </source>
</evidence>
<dbReference type="PANTHER" id="PTHR12558:SF13">
    <property type="entry name" value="CELL DIVISION CYCLE PROTEIN 27 HOMOLOG"/>
    <property type="match status" value="1"/>
</dbReference>
<feature type="repeat" description="TPR" evidence="1">
    <location>
        <begin position="285"/>
        <end position="318"/>
    </location>
</feature>
<dbReference type="SUPFAM" id="SSF48452">
    <property type="entry name" value="TPR-like"/>
    <property type="match status" value="2"/>
</dbReference>
<feature type="signal peptide" evidence="2">
    <location>
        <begin position="1"/>
        <end position="22"/>
    </location>
</feature>
<accession>A0A239IIH1</accession>
<dbReference type="SMART" id="SM00028">
    <property type="entry name" value="TPR"/>
    <property type="match status" value="5"/>
</dbReference>
<organism evidence="3 4">
    <name type="scientific">Ekhidna lutea</name>
    <dbReference type="NCBI Taxonomy" id="447679"/>
    <lineage>
        <taxon>Bacteria</taxon>
        <taxon>Pseudomonadati</taxon>
        <taxon>Bacteroidota</taxon>
        <taxon>Cytophagia</taxon>
        <taxon>Cytophagales</taxon>
        <taxon>Reichenbachiellaceae</taxon>
        <taxon>Ekhidna</taxon>
    </lineage>
</organism>
<dbReference type="Gene3D" id="1.25.40.10">
    <property type="entry name" value="Tetratricopeptide repeat domain"/>
    <property type="match status" value="3"/>
</dbReference>
<dbReference type="InterPro" id="IPR019734">
    <property type="entry name" value="TPR_rpt"/>
</dbReference>
<gene>
    <name evidence="3" type="ORF">SAMN05421640_1680</name>
</gene>
<dbReference type="EMBL" id="FZPD01000003">
    <property type="protein sequence ID" value="SNS93341.1"/>
    <property type="molecule type" value="Genomic_DNA"/>
</dbReference>
<dbReference type="RefSeq" id="WP_089356426.1">
    <property type="nucleotide sequence ID" value="NZ_FZPD01000003.1"/>
</dbReference>
<evidence type="ECO:0000313" key="3">
    <source>
        <dbReference type="EMBL" id="SNS93341.1"/>
    </source>
</evidence>
<dbReference type="OrthoDB" id="174931at2"/>
<protein>
    <submittedName>
        <fullName evidence="3">Tetratricopeptide repeat-containing protein</fullName>
    </submittedName>
</protein>
<dbReference type="PANTHER" id="PTHR12558">
    <property type="entry name" value="CELL DIVISION CYCLE 16,23,27"/>
    <property type="match status" value="1"/>
</dbReference>
<keyword evidence="1" id="KW-0802">TPR repeat</keyword>
<evidence type="ECO:0000256" key="1">
    <source>
        <dbReference type="PROSITE-ProRule" id="PRU00339"/>
    </source>
</evidence>
<dbReference type="Pfam" id="PF14559">
    <property type="entry name" value="TPR_19"/>
    <property type="match status" value="1"/>
</dbReference>
<dbReference type="PROSITE" id="PS50005">
    <property type="entry name" value="TPR"/>
    <property type="match status" value="3"/>
</dbReference>
<dbReference type="Proteomes" id="UP000198393">
    <property type="component" value="Unassembled WGS sequence"/>
</dbReference>
<evidence type="ECO:0000313" key="4">
    <source>
        <dbReference type="Proteomes" id="UP000198393"/>
    </source>
</evidence>
<feature type="chain" id="PRO_5012602250" evidence="2">
    <location>
        <begin position="23"/>
        <end position="734"/>
    </location>
</feature>
<feature type="repeat" description="TPR" evidence="1">
    <location>
        <begin position="367"/>
        <end position="400"/>
    </location>
</feature>
<reference evidence="3 4" key="1">
    <citation type="submission" date="2017-06" db="EMBL/GenBank/DDBJ databases">
        <authorList>
            <person name="Kim H.J."/>
            <person name="Triplett B.A."/>
        </authorList>
    </citation>
    <scope>NUCLEOTIDE SEQUENCE [LARGE SCALE GENOMIC DNA]</scope>
    <source>
        <strain evidence="3 4">DSM 19307</strain>
    </source>
</reference>